<dbReference type="EMBL" id="LR794158">
    <property type="protein sequence ID" value="CAB3976492.1"/>
    <property type="molecule type" value="Genomic_DNA"/>
</dbReference>
<feature type="compositionally biased region" description="Basic residues" evidence="6">
    <location>
        <begin position="1"/>
        <end position="16"/>
    </location>
</feature>
<evidence type="ECO:0000256" key="4">
    <source>
        <dbReference type="ARBA" id="ARBA00035178"/>
    </source>
</evidence>
<dbReference type="PANTHER" id="PTHR35534">
    <property type="entry name" value="50S RIBOSOMAL PROTEIN L32"/>
    <property type="match status" value="1"/>
</dbReference>
<organism evidence="7 8">
    <name type="scientific">Candidatus Azoamicus ciliaticola</name>
    <dbReference type="NCBI Taxonomy" id="2652803"/>
    <lineage>
        <taxon>Bacteria</taxon>
        <taxon>Pseudomonadati</taxon>
        <taxon>Pseudomonadota</taxon>
        <taxon>Gammaproteobacteria</taxon>
        <taxon>Candidatus Azoamicaceae</taxon>
        <taxon>Candidatus Azoamicus</taxon>
    </lineage>
</organism>
<keyword evidence="3 5" id="KW-0687">Ribonucleoprotein</keyword>
<evidence type="ECO:0000256" key="6">
    <source>
        <dbReference type="SAM" id="MobiDB-lite"/>
    </source>
</evidence>
<sequence>MAVQKSKKSKAKRNTRRSANTIFNPPTLSKDKETGETHMRHFMTKTGYYKGNLVIKQKEKKKKLENTDNQT</sequence>
<evidence type="ECO:0000256" key="3">
    <source>
        <dbReference type="ARBA" id="ARBA00023274"/>
    </source>
</evidence>
<feature type="region of interest" description="Disordered" evidence="6">
    <location>
        <begin position="1"/>
        <end position="37"/>
    </location>
</feature>
<evidence type="ECO:0000256" key="1">
    <source>
        <dbReference type="ARBA" id="ARBA00008560"/>
    </source>
</evidence>
<dbReference type="NCBIfam" id="TIGR01031">
    <property type="entry name" value="rpmF_bact"/>
    <property type="match status" value="1"/>
</dbReference>
<evidence type="ECO:0000256" key="2">
    <source>
        <dbReference type="ARBA" id="ARBA00022980"/>
    </source>
</evidence>
<dbReference type="InterPro" id="IPR002677">
    <property type="entry name" value="Ribosomal_bL32"/>
</dbReference>
<dbReference type="InterPro" id="IPR044957">
    <property type="entry name" value="Ribosomal_bL32_bact"/>
</dbReference>
<name>A0A6J5JY88_9GAMM</name>
<dbReference type="HAMAP" id="MF_00340">
    <property type="entry name" value="Ribosomal_bL32"/>
    <property type="match status" value="1"/>
</dbReference>
<dbReference type="InterPro" id="IPR011332">
    <property type="entry name" value="Ribosomal_zn-bd"/>
</dbReference>
<proteinExistence type="inferred from homology"/>
<dbReference type="Pfam" id="PF01783">
    <property type="entry name" value="Ribosomal_L32p"/>
    <property type="match status" value="1"/>
</dbReference>
<dbReference type="KEGG" id="acil:ESZ_00302"/>
<dbReference type="GO" id="GO:0003735">
    <property type="term" value="F:structural constituent of ribosome"/>
    <property type="evidence" value="ECO:0007669"/>
    <property type="project" value="InterPro"/>
</dbReference>
<comment type="similarity">
    <text evidence="1 5">Belongs to the bacterial ribosomal protein bL32 family.</text>
</comment>
<dbReference type="AlphaFoldDB" id="A0A6J5JY88"/>
<dbReference type="Proteomes" id="UP000509549">
    <property type="component" value="Chromosome"/>
</dbReference>
<gene>
    <name evidence="5 7" type="primary">rpmF</name>
    <name evidence="7" type="ORF">ESZ_00302</name>
</gene>
<dbReference type="GO" id="GO:0006412">
    <property type="term" value="P:translation"/>
    <property type="evidence" value="ECO:0007669"/>
    <property type="project" value="UniProtKB-UniRule"/>
</dbReference>
<dbReference type="GO" id="GO:0015934">
    <property type="term" value="C:large ribosomal subunit"/>
    <property type="evidence" value="ECO:0007669"/>
    <property type="project" value="InterPro"/>
</dbReference>
<feature type="compositionally biased region" description="Polar residues" evidence="6">
    <location>
        <begin position="17"/>
        <end position="27"/>
    </location>
</feature>
<dbReference type="PANTHER" id="PTHR35534:SF1">
    <property type="entry name" value="LARGE RIBOSOMAL SUBUNIT PROTEIN BL32"/>
    <property type="match status" value="1"/>
</dbReference>
<protein>
    <recommendedName>
        <fullName evidence="4 5">Large ribosomal subunit protein bL32</fullName>
    </recommendedName>
</protein>
<keyword evidence="2 5" id="KW-0689">Ribosomal protein</keyword>
<evidence type="ECO:0000313" key="7">
    <source>
        <dbReference type="EMBL" id="CAB3976492.1"/>
    </source>
</evidence>
<keyword evidence="8" id="KW-1185">Reference proteome</keyword>
<evidence type="ECO:0000256" key="5">
    <source>
        <dbReference type="HAMAP-Rule" id="MF_00340"/>
    </source>
</evidence>
<reference evidence="7 8" key="1">
    <citation type="submission" date="2020-04" db="EMBL/GenBank/DDBJ databases">
        <authorList>
            <person name="Graf S J."/>
        </authorList>
    </citation>
    <scope>NUCLEOTIDE SEQUENCE [LARGE SCALE GENOMIC DNA]</scope>
    <source>
        <strain evidence="7">1</strain>
    </source>
</reference>
<dbReference type="SUPFAM" id="SSF57829">
    <property type="entry name" value="Zn-binding ribosomal proteins"/>
    <property type="match status" value="1"/>
</dbReference>
<accession>A0A6J5JY88</accession>
<evidence type="ECO:0000313" key="8">
    <source>
        <dbReference type="Proteomes" id="UP000509549"/>
    </source>
</evidence>
<dbReference type="RefSeq" id="WP_176605017.1">
    <property type="nucleotide sequence ID" value="NZ_LR794158.1"/>
</dbReference>